<dbReference type="GeneID" id="94427711"/>
<dbReference type="Proteomes" id="UP000221165">
    <property type="component" value="Unassembled WGS sequence"/>
</dbReference>
<feature type="region of interest" description="Disordered" evidence="2">
    <location>
        <begin position="1"/>
        <end position="29"/>
    </location>
</feature>
<evidence type="ECO:0000256" key="2">
    <source>
        <dbReference type="SAM" id="MobiDB-lite"/>
    </source>
</evidence>
<gene>
    <name evidence="3" type="ORF">CSUI_004307</name>
</gene>
<comment type="caution">
    <text evidence="3">The sequence shown here is derived from an EMBL/GenBank/DDBJ whole genome shotgun (WGS) entry which is preliminary data.</text>
</comment>
<keyword evidence="1" id="KW-0175">Coiled coil</keyword>
<evidence type="ECO:0000313" key="4">
    <source>
        <dbReference type="Proteomes" id="UP000221165"/>
    </source>
</evidence>
<feature type="coiled-coil region" evidence="1">
    <location>
        <begin position="132"/>
        <end position="166"/>
    </location>
</feature>
<dbReference type="EMBL" id="MIGC01001984">
    <property type="protein sequence ID" value="PHJ21850.1"/>
    <property type="molecule type" value="Genomic_DNA"/>
</dbReference>
<reference evidence="3 4" key="1">
    <citation type="journal article" date="2017" name="Int. J. Parasitol.">
        <title>The genome of the protozoan parasite Cystoisospora suis and a reverse vaccinology approach to identify vaccine candidates.</title>
        <authorList>
            <person name="Palmieri N."/>
            <person name="Shrestha A."/>
            <person name="Ruttkowski B."/>
            <person name="Beck T."/>
            <person name="Vogl C."/>
            <person name="Tomley F."/>
            <person name="Blake D.P."/>
            <person name="Joachim A."/>
        </authorList>
    </citation>
    <scope>NUCLEOTIDE SEQUENCE [LARGE SCALE GENOMIC DNA]</scope>
    <source>
        <strain evidence="3 4">Wien I</strain>
    </source>
</reference>
<dbReference type="RefSeq" id="XP_067923529.1">
    <property type="nucleotide sequence ID" value="XM_068064500.1"/>
</dbReference>
<evidence type="ECO:0000256" key="1">
    <source>
        <dbReference type="SAM" id="Coils"/>
    </source>
</evidence>
<evidence type="ECO:0000313" key="3">
    <source>
        <dbReference type="EMBL" id="PHJ21850.1"/>
    </source>
</evidence>
<dbReference type="VEuPathDB" id="ToxoDB:CSUI_004307"/>
<keyword evidence="4" id="KW-1185">Reference proteome</keyword>
<dbReference type="AlphaFoldDB" id="A0A2C6KMZ5"/>
<dbReference type="OrthoDB" id="332230at2759"/>
<proteinExistence type="predicted"/>
<name>A0A2C6KMZ5_9APIC</name>
<protein>
    <submittedName>
        <fullName evidence="3">Uncharacterized protein</fullName>
    </submittedName>
</protein>
<accession>A0A2C6KMZ5</accession>
<sequence length="215" mass="24525">MAPIPAGSRGPSPARPPQRATASPPKAAGWRQALKQTGRRDRFSVFNRDVNIAKAEMLEVLGNILKDWGDNAVYDLPKMRYEEIFHKTRDVLTELAQLCYTQENLIQNLKGDLEDSRKQAEATSVFQLLAPSDKLAHELEKEKSKNEQLREDVAEVTEKCRIMSMEQNETKHSLTSQLQECQTRIDEGNEIASTILSRLVEKDLKIDELHRKLEK</sequence>
<organism evidence="3 4">
    <name type="scientific">Cystoisospora suis</name>
    <dbReference type="NCBI Taxonomy" id="483139"/>
    <lineage>
        <taxon>Eukaryota</taxon>
        <taxon>Sar</taxon>
        <taxon>Alveolata</taxon>
        <taxon>Apicomplexa</taxon>
        <taxon>Conoidasida</taxon>
        <taxon>Coccidia</taxon>
        <taxon>Eucoccidiorida</taxon>
        <taxon>Eimeriorina</taxon>
        <taxon>Sarcocystidae</taxon>
        <taxon>Cystoisospora</taxon>
    </lineage>
</organism>